<evidence type="ECO:0000313" key="4">
    <source>
        <dbReference type="Proteomes" id="UP000006728"/>
    </source>
</evidence>
<dbReference type="KEGG" id="sen:SACE_4193"/>
<gene>
    <name evidence="3" type="ordered locus">SACE_4193</name>
</gene>
<dbReference type="PANTHER" id="PTHR33824">
    <property type="entry name" value="POLYKETIDE CYCLASE/DEHYDRASE AND LIPID TRANSPORT SUPERFAMILY PROTEIN"/>
    <property type="match status" value="1"/>
</dbReference>
<dbReference type="AlphaFoldDB" id="A4FHD7"/>
<feature type="domain" description="Coenzyme Q-binding protein COQ10 START" evidence="2">
    <location>
        <begin position="8"/>
        <end position="128"/>
    </location>
</feature>
<dbReference type="SUPFAM" id="SSF55961">
    <property type="entry name" value="Bet v1-like"/>
    <property type="match status" value="1"/>
</dbReference>
<dbReference type="STRING" id="405948.SACE_4193"/>
<dbReference type="InterPro" id="IPR023393">
    <property type="entry name" value="START-like_dom_sf"/>
</dbReference>
<dbReference type="HOGENOM" id="CLU_079860_3_1_11"/>
<evidence type="ECO:0000259" key="2">
    <source>
        <dbReference type="Pfam" id="PF03364"/>
    </source>
</evidence>
<accession>A4FHD7</accession>
<dbReference type="Pfam" id="PF03364">
    <property type="entry name" value="Polyketide_cyc"/>
    <property type="match status" value="1"/>
</dbReference>
<organism evidence="3 4">
    <name type="scientific">Saccharopolyspora erythraea (strain ATCC 11635 / DSM 40517 / JCM 4748 / NBRC 13426 / NCIMB 8594 / NRRL 2338)</name>
    <dbReference type="NCBI Taxonomy" id="405948"/>
    <lineage>
        <taxon>Bacteria</taxon>
        <taxon>Bacillati</taxon>
        <taxon>Actinomycetota</taxon>
        <taxon>Actinomycetes</taxon>
        <taxon>Pseudonocardiales</taxon>
        <taxon>Pseudonocardiaceae</taxon>
        <taxon>Saccharopolyspora</taxon>
    </lineage>
</organism>
<keyword evidence="4" id="KW-1185">Reference proteome</keyword>
<reference evidence="3 4" key="1">
    <citation type="journal article" date="2007" name="Nat. Biotechnol.">
        <title>Complete genome sequence of the erythromycin-producing bacterium Saccharopolyspora erythraea NRRL23338.</title>
        <authorList>
            <person name="Oliynyk M."/>
            <person name="Samborskyy M."/>
            <person name="Lester J.B."/>
            <person name="Mironenko T."/>
            <person name="Scott N."/>
            <person name="Dickens S."/>
            <person name="Haydock S.F."/>
            <person name="Leadlay P.F."/>
        </authorList>
    </citation>
    <scope>NUCLEOTIDE SEQUENCE [LARGE SCALE GENOMIC DNA]</scope>
    <source>
        <strain evidence="4">ATCC 11635 / DSM 40517 / JCM 4748 / NBRC 13426 / NCIMB 8594 / NRRL 2338</strain>
    </source>
</reference>
<dbReference type="Proteomes" id="UP000006728">
    <property type="component" value="Chromosome"/>
</dbReference>
<dbReference type="InterPro" id="IPR047137">
    <property type="entry name" value="ORF3"/>
</dbReference>
<proteinExistence type="predicted"/>
<evidence type="ECO:0000256" key="1">
    <source>
        <dbReference type="SAM" id="MobiDB-lite"/>
    </source>
</evidence>
<feature type="region of interest" description="Disordered" evidence="1">
    <location>
        <begin position="133"/>
        <end position="153"/>
    </location>
</feature>
<dbReference type="CDD" id="cd07817">
    <property type="entry name" value="SRPBCC_8"/>
    <property type="match status" value="1"/>
</dbReference>
<dbReference type="Gene3D" id="3.30.530.20">
    <property type="match status" value="1"/>
</dbReference>
<dbReference type="OrthoDB" id="3695445at2"/>
<dbReference type="EMBL" id="AM420293">
    <property type="protein sequence ID" value="CAM03462.1"/>
    <property type="molecule type" value="Genomic_DNA"/>
</dbReference>
<protein>
    <submittedName>
        <fullName evidence="3">Cyclase/dehydrase</fullName>
    </submittedName>
</protein>
<name>A4FHD7_SACEN</name>
<dbReference type="InterPro" id="IPR005031">
    <property type="entry name" value="COQ10_START"/>
</dbReference>
<sequence length="153" mass="17539">MHAKSVDVARPVDTVYNQWTQFAEFPRFMEGVESVQQLTDTRTHWVVSVGGVRREFDAVITEQHPDERVAWRSTTGPKHSGVVTVHRLDDERTRVHLQWEFEPEGAVEKTGEATGAISTRLQDDLERFKEFVESRGQETGQWRGDVSAPPQQH</sequence>
<dbReference type="PANTHER" id="PTHR33824:SF7">
    <property type="entry name" value="POLYKETIDE CYCLASE_DEHYDRASE AND LIPID TRANSPORT SUPERFAMILY PROTEIN"/>
    <property type="match status" value="1"/>
</dbReference>
<evidence type="ECO:0000313" key="3">
    <source>
        <dbReference type="EMBL" id="CAM03462.1"/>
    </source>
</evidence>
<dbReference type="eggNOG" id="COG5637">
    <property type="taxonomic scope" value="Bacteria"/>
</dbReference>